<dbReference type="VEuPathDB" id="CryptoDB:Vbra_10585"/>
<dbReference type="EMBL" id="CDMY01000989">
    <property type="protein sequence ID" value="CEM38591.1"/>
    <property type="molecule type" value="Genomic_DNA"/>
</dbReference>
<keyword evidence="1" id="KW-0677">Repeat</keyword>
<dbReference type="PROSITE" id="PS50297">
    <property type="entry name" value="ANK_REP_REGION"/>
    <property type="match status" value="2"/>
</dbReference>
<accession>A0A0G4H4A2</accession>
<feature type="region of interest" description="Disordered" evidence="4">
    <location>
        <begin position="1"/>
        <end position="25"/>
    </location>
</feature>
<reference evidence="5 6" key="1">
    <citation type="submission" date="2014-11" db="EMBL/GenBank/DDBJ databases">
        <authorList>
            <person name="Zhu J."/>
            <person name="Qi W."/>
            <person name="Song R."/>
        </authorList>
    </citation>
    <scope>NUCLEOTIDE SEQUENCE [LARGE SCALE GENOMIC DNA]</scope>
</reference>
<evidence type="ECO:0000313" key="5">
    <source>
        <dbReference type="EMBL" id="CEM38591.1"/>
    </source>
</evidence>
<evidence type="ECO:0000256" key="3">
    <source>
        <dbReference type="PROSITE-ProRule" id="PRU00023"/>
    </source>
</evidence>
<sequence length="581" mass="63937">MRLGDLGGANAADFDDDEEAAEQKGVADELNPLLLEACRRNDTEEAIQLIEKGAHVDYEDSKQWSALTWAACNGNVSLTRHLLSCGAADIYRDKSRGDRDDLIAQATLPTTPGIAASQGPREGHAGGARASDTKMGAAGRSATRVAEGGDDRTHHKRPRRKHTPLHWAAFKGHLRVLWLLLRANLDVSTRDALGNTVLHSAAAGGDLTTVKCVLSQGIDISCKNDRGHKALELATAPAVKSLLERAMATLSCKITHKQFSYKVLRFMCSWTEEFFSEEAVIKTYAHAEVDSQDKEKPVTWSQPVKSTIQEAEHQLSNAYQLNVEAPHQLSSIKQALEGAKDKPVDVKLYDQCIRMKAKLESEIALSKAMDLPAIEDVETFFGAMATLKEAQTEALKHEADSHLLSRATALVRRLKAECDLTRTLGKKTSLPAAASTAAFRPSDSFMRVLEEQLKVAKEEQATDALLQRADRLLGTLRSQKSLHGRVVEVAPACALKSLLGEEGIPDYVAATLPSWHANSEAFEAYLEEYRKNVSEAEHYDVPPQLLEQAKSQLGILETQLVEKKQLEEETRLKAEKKKKKK</sequence>
<name>A0A0G4H4A2_VITBC</name>
<dbReference type="OrthoDB" id="366390at2759"/>
<evidence type="ECO:0000256" key="2">
    <source>
        <dbReference type="ARBA" id="ARBA00023043"/>
    </source>
</evidence>
<gene>
    <name evidence="5" type="ORF">Vbra_10585</name>
</gene>
<evidence type="ECO:0000256" key="1">
    <source>
        <dbReference type="ARBA" id="ARBA00022737"/>
    </source>
</evidence>
<dbReference type="Pfam" id="PF12796">
    <property type="entry name" value="Ank_2"/>
    <property type="match status" value="2"/>
</dbReference>
<dbReference type="SMART" id="SM00248">
    <property type="entry name" value="ANK"/>
    <property type="match status" value="4"/>
</dbReference>
<dbReference type="AlphaFoldDB" id="A0A0G4H4A2"/>
<dbReference type="Proteomes" id="UP000041254">
    <property type="component" value="Unassembled WGS sequence"/>
</dbReference>
<dbReference type="InterPro" id="IPR002110">
    <property type="entry name" value="Ankyrin_rpt"/>
</dbReference>
<dbReference type="InParanoid" id="A0A0G4H4A2"/>
<dbReference type="SUPFAM" id="SSF48403">
    <property type="entry name" value="Ankyrin repeat"/>
    <property type="match status" value="1"/>
</dbReference>
<proteinExistence type="predicted"/>
<evidence type="ECO:0000256" key="4">
    <source>
        <dbReference type="SAM" id="MobiDB-lite"/>
    </source>
</evidence>
<dbReference type="Gene3D" id="1.25.40.20">
    <property type="entry name" value="Ankyrin repeat-containing domain"/>
    <property type="match status" value="2"/>
</dbReference>
<organism evidence="5 6">
    <name type="scientific">Vitrella brassicaformis (strain CCMP3155)</name>
    <dbReference type="NCBI Taxonomy" id="1169540"/>
    <lineage>
        <taxon>Eukaryota</taxon>
        <taxon>Sar</taxon>
        <taxon>Alveolata</taxon>
        <taxon>Colpodellida</taxon>
        <taxon>Vitrellaceae</taxon>
        <taxon>Vitrella</taxon>
    </lineage>
</organism>
<feature type="repeat" description="ANK" evidence="3">
    <location>
        <begin position="193"/>
        <end position="225"/>
    </location>
</feature>
<feature type="region of interest" description="Disordered" evidence="4">
    <location>
        <begin position="111"/>
        <end position="161"/>
    </location>
</feature>
<evidence type="ECO:0000313" key="6">
    <source>
        <dbReference type="Proteomes" id="UP000041254"/>
    </source>
</evidence>
<protein>
    <submittedName>
        <fullName evidence="5">Uncharacterized protein</fullName>
    </submittedName>
</protein>
<feature type="repeat" description="ANK" evidence="3">
    <location>
        <begin position="160"/>
        <end position="192"/>
    </location>
</feature>
<dbReference type="OMA" id="GRCVNCW"/>
<dbReference type="InterPro" id="IPR036770">
    <property type="entry name" value="Ankyrin_rpt-contain_sf"/>
</dbReference>
<keyword evidence="2 3" id="KW-0040">ANK repeat</keyword>
<dbReference type="PANTHER" id="PTHR24171">
    <property type="entry name" value="ANKYRIN REPEAT DOMAIN-CONTAINING PROTEIN 39-RELATED"/>
    <property type="match status" value="1"/>
</dbReference>
<dbReference type="STRING" id="1169540.A0A0G4H4A2"/>
<dbReference type="PROSITE" id="PS50088">
    <property type="entry name" value="ANK_REPEAT"/>
    <property type="match status" value="2"/>
</dbReference>
<keyword evidence="6" id="KW-1185">Reference proteome</keyword>